<dbReference type="GO" id="GO:0015627">
    <property type="term" value="C:type II protein secretion system complex"/>
    <property type="evidence" value="ECO:0007669"/>
    <property type="project" value="TreeGrafter"/>
</dbReference>
<evidence type="ECO:0000313" key="4">
    <source>
        <dbReference type="EMBL" id="MCC9628749.1"/>
    </source>
</evidence>
<keyword evidence="2" id="KW-0175">Coiled coil</keyword>
<dbReference type="InterPro" id="IPR004846">
    <property type="entry name" value="T2SS/T3SS_dom"/>
</dbReference>
<dbReference type="RefSeq" id="WP_230218206.1">
    <property type="nucleotide sequence ID" value="NZ_JAJKFT010000004.1"/>
</dbReference>
<feature type="coiled-coil region" evidence="2">
    <location>
        <begin position="29"/>
        <end position="56"/>
    </location>
</feature>
<comment type="caution">
    <text evidence="4">The sequence shown here is derived from an EMBL/GenBank/DDBJ whole genome shotgun (WGS) entry which is preliminary data.</text>
</comment>
<dbReference type="EMBL" id="JAJKFT010000004">
    <property type="protein sequence ID" value="MCC9628749.1"/>
    <property type="molecule type" value="Genomic_DNA"/>
</dbReference>
<protein>
    <recommendedName>
        <fullName evidence="3">Type II/III secretion system secretin-like domain-containing protein</fullName>
    </recommendedName>
</protein>
<dbReference type="AlphaFoldDB" id="A0A9X1ML96"/>
<evidence type="ECO:0000256" key="2">
    <source>
        <dbReference type="SAM" id="Coils"/>
    </source>
</evidence>
<accession>A0A9X1ML96</accession>
<dbReference type="PANTHER" id="PTHR30332">
    <property type="entry name" value="PROBABLE GENERAL SECRETION PATHWAY PROTEIN D"/>
    <property type="match status" value="1"/>
</dbReference>
<proteinExistence type="inferred from homology"/>
<evidence type="ECO:0000256" key="1">
    <source>
        <dbReference type="RuleBase" id="RU004003"/>
    </source>
</evidence>
<reference evidence="4" key="1">
    <citation type="submission" date="2021-11" db="EMBL/GenBank/DDBJ databases">
        <title>Genome sequence.</title>
        <authorList>
            <person name="Sun Q."/>
        </authorList>
    </citation>
    <scope>NUCLEOTIDE SEQUENCE</scope>
    <source>
        <strain evidence="4">JC732</strain>
    </source>
</reference>
<dbReference type="Pfam" id="PF00263">
    <property type="entry name" value="Secretin"/>
    <property type="match status" value="1"/>
</dbReference>
<keyword evidence="5" id="KW-1185">Reference proteome</keyword>
<feature type="domain" description="Type II/III secretion system secretin-like" evidence="3">
    <location>
        <begin position="140"/>
        <end position="261"/>
    </location>
</feature>
<sequence>MLERTLPLLLLFVLPAVAWCQNPLRPPKSADAAEELKRLIAARDALTTEIAQLRKATGLQQQVIVSVQVCELSLTKARNAEIDVPGFDAKWPPTYRFEDVLSARQAKELGQPSAAERDRINSMTRTLDSDVALKKLIADLKHAGAWKVLAEPTVTTLDGRPASLHVGGEFPILVAQKDGNTATQFRPYGTQLSVTPVVLGEGKLKLDLHPELSELDPSLNVTTGNVTVPGVRTRGLRTAIEMNAGETYLFSGFVQMGKSQTAPGEMEEIELIMIVRAEIVDSL</sequence>
<comment type="similarity">
    <text evidence="1">Belongs to the bacterial secretin family.</text>
</comment>
<dbReference type="PANTHER" id="PTHR30332:SF17">
    <property type="entry name" value="TYPE IV PILIATION SYSTEM PROTEIN DR_0774-RELATED"/>
    <property type="match status" value="1"/>
</dbReference>
<organism evidence="4 5">
    <name type="scientific">Blastopirellula sediminis</name>
    <dbReference type="NCBI Taxonomy" id="2894196"/>
    <lineage>
        <taxon>Bacteria</taxon>
        <taxon>Pseudomonadati</taxon>
        <taxon>Planctomycetota</taxon>
        <taxon>Planctomycetia</taxon>
        <taxon>Pirellulales</taxon>
        <taxon>Pirellulaceae</taxon>
        <taxon>Blastopirellula</taxon>
    </lineage>
</organism>
<name>A0A9X1ML96_9BACT</name>
<evidence type="ECO:0000313" key="5">
    <source>
        <dbReference type="Proteomes" id="UP001139103"/>
    </source>
</evidence>
<dbReference type="Proteomes" id="UP001139103">
    <property type="component" value="Unassembled WGS sequence"/>
</dbReference>
<dbReference type="GO" id="GO:0009306">
    <property type="term" value="P:protein secretion"/>
    <property type="evidence" value="ECO:0007669"/>
    <property type="project" value="InterPro"/>
</dbReference>
<evidence type="ECO:0000259" key="3">
    <source>
        <dbReference type="Pfam" id="PF00263"/>
    </source>
</evidence>
<dbReference type="InterPro" id="IPR050810">
    <property type="entry name" value="Bact_Secretion_Sys_Channel"/>
</dbReference>
<gene>
    <name evidence="4" type="ORF">LOC68_10090</name>
</gene>